<evidence type="ECO:0000256" key="1">
    <source>
        <dbReference type="ARBA" id="ARBA00004434"/>
    </source>
</evidence>
<name>A0A671FVM1_RHIFE</name>
<dbReference type="InterPro" id="IPR036642">
    <property type="entry name" value="Cyt_bc1_su8_sf"/>
</dbReference>
<proteinExistence type="inferred from homology"/>
<keyword evidence="11" id="KW-0472">Membrane</keyword>
<dbReference type="OMA" id="EAAGKWY"/>
<keyword evidence="9" id="KW-1133">Transmembrane helix</keyword>
<dbReference type="GO" id="GO:0006122">
    <property type="term" value="P:mitochondrial electron transport, ubiquinol to cytochrome c"/>
    <property type="evidence" value="ECO:0007669"/>
    <property type="project" value="UniProtKB-UniRule"/>
</dbReference>
<reference evidence="15 16" key="1">
    <citation type="journal article" date="2015" name="Annu Rev Anim Biosci">
        <title>The Genome 10K Project: a way forward.</title>
        <authorList>
            <person name="Koepfli K.P."/>
            <person name="Paten B."/>
            <person name="O'Brien S.J."/>
            <person name="Koepfli K.P."/>
            <person name="Paten B."/>
            <person name="Antunes A."/>
            <person name="Belov K."/>
            <person name="Bustamante C."/>
            <person name="Castoe T.A."/>
            <person name="Clawson H."/>
            <person name="Crawford A.J."/>
            <person name="Diekhans M."/>
            <person name="Distel D."/>
            <person name="Durbin R."/>
            <person name="Earl D."/>
            <person name="Fujita M.K."/>
            <person name="Gamble T."/>
            <person name="Georges A."/>
            <person name="Gemmell N."/>
            <person name="Gilbert M.T."/>
            <person name="Graves J.M."/>
            <person name="Green R.E."/>
            <person name="Hickey G."/>
            <person name="Jarvis E.D."/>
            <person name="Johnson W."/>
            <person name="Komissarov A."/>
            <person name="Korf I."/>
            <person name="Kuhn R."/>
            <person name="Larkin D.M."/>
            <person name="Lewin H."/>
            <person name="Lopez J.V."/>
            <person name="Ma J."/>
            <person name="Marques-Bonet T."/>
            <person name="Miller W."/>
            <person name="Murphy R."/>
            <person name="Pevzner P."/>
            <person name="Shapiro B."/>
            <person name="Steiner C."/>
            <person name="Tamazian G."/>
            <person name="Venkatesh B."/>
            <person name="Wang J."/>
            <person name="Wayne R."/>
            <person name="Wiley E."/>
            <person name="Yang H."/>
            <person name="Zhang G."/>
            <person name="Haussler D."/>
            <person name="Ryder O."/>
            <person name="O'Brien S.J."/>
        </authorList>
    </citation>
    <scope>NUCLEOTIDE SEQUENCE</scope>
</reference>
<evidence type="ECO:0000256" key="5">
    <source>
        <dbReference type="ARBA" id="ARBA00022660"/>
    </source>
</evidence>
<comment type="function">
    <text evidence="13">Component of the ubiquinol-cytochrome c oxidoreductase, a multisubunit transmembrane complex that is part of the mitochondrial electron transport chain which drives oxidative phosphorylation. The complex plays an important role in the uptake of multiple carbon sources present in different host niches.</text>
</comment>
<keyword evidence="6" id="KW-0812">Transmembrane</keyword>
<evidence type="ECO:0000256" key="12">
    <source>
        <dbReference type="ARBA" id="ARBA00047105"/>
    </source>
</evidence>
<keyword evidence="7 13" id="KW-0999">Mitochondrion inner membrane</keyword>
<dbReference type="AlphaFoldDB" id="A0A671FVM1"/>
<keyword evidence="8 13" id="KW-0249">Electron transport</keyword>
<dbReference type="Gene3D" id="1.20.5.210">
    <property type="entry name" value="Cytochrome b-c1 complex subunit 8"/>
    <property type="match status" value="1"/>
</dbReference>
<dbReference type="Proteomes" id="UP000472240">
    <property type="component" value="Chromosome 24"/>
</dbReference>
<evidence type="ECO:0000256" key="3">
    <source>
        <dbReference type="ARBA" id="ARBA00016324"/>
    </source>
</evidence>
<dbReference type="Ensembl" id="ENSRFET00010030180.1">
    <property type="protein sequence ID" value="ENSRFEP00010027794.1"/>
    <property type="gene ID" value="ENSRFEG00010018482.1"/>
</dbReference>
<dbReference type="GO" id="GO:0045275">
    <property type="term" value="C:respiratory chain complex III"/>
    <property type="evidence" value="ECO:0007669"/>
    <property type="project" value="UniProtKB-UniRule"/>
</dbReference>
<evidence type="ECO:0000256" key="11">
    <source>
        <dbReference type="ARBA" id="ARBA00023136"/>
    </source>
</evidence>
<comment type="subunit">
    <text evidence="12 13">Component of the ubiquinol-cytochrome c oxidoreductase (cytochrome b-c1 complex, complex III, CIII), a multisubunit enzyme composed of 11 subunits. The complex is composed of 3 respiratory subunits cytochrome b, cytochrome c1 and Rieske protein UQCRFS1, 2 core protein subunits UQCRC1/QCR1 and UQCRC2/QCR2, and 6 low-molecular weight protein subunits UQCRH/QCR6, UQCRB/QCR7, UQCRQ/QCR8, UQCR10/QCR9, UQCR11/QCR10 and subunit 9, the cleavage product of Rieske protein UQCRFS1. The complex exists as an obligatory dimer and forms supercomplexes (SCs) in the inner mitochondrial membrane with NADH-ubiquinone oxidoreductase (complex I, CI) and cytochrome c oxidase (complex IV, CIV), resulting in different assemblies (supercomplex SCI(1)III(2)IV(1) and megacomplex MCI(2)III(2)IV(2)). Interacts with UQCC6.</text>
</comment>
<dbReference type="InterPro" id="IPR004205">
    <property type="entry name" value="Cyt_bc1_su8"/>
</dbReference>
<evidence type="ECO:0000256" key="6">
    <source>
        <dbReference type="ARBA" id="ARBA00022692"/>
    </source>
</evidence>
<dbReference type="GO" id="GO:0005743">
    <property type="term" value="C:mitochondrial inner membrane"/>
    <property type="evidence" value="ECO:0007669"/>
    <property type="project" value="UniProtKB-SubCell"/>
</dbReference>
<evidence type="ECO:0000313" key="16">
    <source>
        <dbReference type="Proteomes" id="UP000472240"/>
    </source>
</evidence>
<evidence type="ECO:0000256" key="10">
    <source>
        <dbReference type="ARBA" id="ARBA00023128"/>
    </source>
</evidence>
<keyword evidence="16" id="KW-1185">Reference proteome</keyword>
<comment type="similarity">
    <text evidence="2 13">Belongs to the UQCRQ/QCR8 family.</text>
</comment>
<reference evidence="15" key="5">
    <citation type="submission" date="2025-09" db="UniProtKB">
        <authorList>
            <consortium name="Ensembl"/>
        </authorList>
    </citation>
    <scope>IDENTIFICATION</scope>
</reference>
<reference evidence="15 16" key="2">
    <citation type="journal article" date="2018" name="Annu Rev Anim Biosci">
        <title>Bat Biology, Genomes, and the Bat1K Project: To Generate Chromosome-Level Genomes for All Living Bat Species.</title>
        <authorList>
            <person name="Teeling E.C."/>
            <person name="Vernes S.C."/>
            <person name="Davalos L.M."/>
            <person name="Ray D.A."/>
            <person name="Gilbert M.T.P."/>
            <person name="Myers E."/>
        </authorList>
    </citation>
    <scope>NUCLEOTIDE SEQUENCE</scope>
</reference>
<evidence type="ECO:0000256" key="4">
    <source>
        <dbReference type="ARBA" id="ARBA00022448"/>
    </source>
</evidence>
<dbReference type="GeneTree" id="ENSGT00390000004029"/>
<dbReference type="FunFam" id="1.20.5.210:FF:000001">
    <property type="entry name" value="Cytochrome b-c1 complex subunit 8"/>
    <property type="match status" value="1"/>
</dbReference>
<evidence type="ECO:0000256" key="14">
    <source>
        <dbReference type="SAM" id="MobiDB-lite"/>
    </source>
</evidence>
<evidence type="ECO:0000256" key="9">
    <source>
        <dbReference type="ARBA" id="ARBA00022989"/>
    </source>
</evidence>
<keyword evidence="10 13" id="KW-0496">Mitochondrion</keyword>
<evidence type="ECO:0000313" key="15">
    <source>
        <dbReference type="Ensembl" id="ENSRFEP00010027794.1"/>
    </source>
</evidence>
<keyword evidence="4 13" id="KW-0813">Transport</keyword>
<sequence length="174" mass="19373">GPGWGEPSVRVLSGDPRPPAQAPPTHRVTRPGHFSPERGPTAPSPEAAGKWYFPEVTSRPPRAASDTYRKWRTEAGASRHCGGRGDPGAAATMGRAFGNLTRVRHVITYSLSPFEQRAFPHYFTKGIPNVLRRIQASILRSAPPFVAFYLLYTWGTQEFEKSKRKDPAIYENDR</sequence>
<keyword evidence="5 13" id="KW-0679">Respiratory chain</keyword>
<reference evidence="16" key="3">
    <citation type="submission" date="2018-12" db="EMBL/GenBank/DDBJ databases">
        <title>G10K-VGP greater horseshoe bat female genome, primary haplotype.</title>
        <authorList>
            <person name="Teeling E."/>
            <person name="Myers G."/>
            <person name="Vernes S."/>
            <person name="Pippel M."/>
            <person name="Winkler S."/>
            <person name="Fedrigo O."/>
            <person name="Rhie A."/>
            <person name="Koren S."/>
            <person name="Phillippy A."/>
            <person name="Lewin H."/>
            <person name="Damas J."/>
            <person name="Howe K."/>
            <person name="Mountcastle J."/>
            <person name="Jarvis E.D."/>
        </authorList>
    </citation>
    <scope>NUCLEOTIDE SEQUENCE [LARGE SCALE GENOMIC DNA]</scope>
</reference>
<comment type="subcellular location">
    <subcellularLocation>
        <location evidence="1 13">Mitochondrion inner membrane</location>
        <topology evidence="1 13">Single-pass membrane protein</topology>
    </subcellularLocation>
</comment>
<evidence type="ECO:0000256" key="2">
    <source>
        <dbReference type="ARBA" id="ARBA00007668"/>
    </source>
</evidence>
<dbReference type="InParanoid" id="A0A671FVM1"/>
<dbReference type="PANTHER" id="PTHR12119:SF2">
    <property type="entry name" value="CYTOCHROME B-C1 COMPLEX SUBUNIT 8"/>
    <property type="match status" value="1"/>
</dbReference>
<dbReference type="PANTHER" id="PTHR12119">
    <property type="entry name" value="UBIQUINOL-CYTOCHROME C REDUCTASE COMPLEX UBIQUINONE-BINDING PROTEIN QP-C"/>
    <property type="match status" value="1"/>
</dbReference>
<organism evidence="15 16">
    <name type="scientific">Rhinolophus ferrumequinum</name>
    <name type="common">Greater horseshoe bat</name>
    <dbReference type="NCBI Taxonomy" id="59479"/>
    <lineage>
        <taxon>Eukaryota</taxon>
        <taxon>Metazoa</taxon>
        <taxon>Chordata</taxon>
        <taxon>Craniata</taxon>
        <taxon>Vertebrata</taxon>
        <taxon>Euteleostomi</taxon>
        <taxon>Mammalia</taxon>
        <taxon>Eutheria</taxon>
        <taxon>Laurasiatheria</taxon>
        <taxon>Chiroptera</taxon>
        <taxon>Yinpterochiroptera</taxon>
        <taxon>Rhinolophoidea</taxon>
        <taxon>Rhinolophidae</taxon>
        <taxon>Rhinolophinae</taxon>
        <taxon>Rhinolophus</taxon>
    </lineage>
</organism>
<dbReference type="SUPFAM" id="SSF81508">
    <property type="entry name" value="Ubiquinone-binding protein QP-C of cytochrome bc1 complex (Ubiquinol-cytochrome c reductase)"/>
    <property type="match status" value="1"/>
</dbReference>
<evidence type="ECO:0000256" key="8">
    <source>
        <dbReference type="ARBA" id="ARBA00022982"/>
    </source>
</evidence>
<reference evidence="15" key="4">
    <citation type="submission" date="2025-08" db="UniProtKB">
        <authorList>
            <consortium name="Ensembl"/>
        </authorList>
    </citation>
    <scope>IDENTIFICATION</scope>
</reference>
<evidence type="ECO:0000256" key="13">
    <source>
        <dbReference type="RuleBase" id="RU368118"/>
    </source>
</evidence>
<feature type="region of interest" description="Disordered" evidence="14">
    <location>
        <begin position="1"/>
        <end position="52"/>
    </location>
</feature>
<dbReference type="FunCoup" id="A0A671FVM1">
    <property type="interactions" value="1180"/>
</dbReference>
<accession>A0A671FVM1</accession>
<protein>
    <recommendedName>
        <fullName evidence="3 13">Cytochrome b-c1 complex subunit 8</fullName>
    </recommendedName>
    <alternativeName>
        <fullName evidence="13">Complex III subunit 8</fullName>
    </alternativeName>
</protein>
<evidence type="ECO:0000256" key="7">
    <source>
        <dbReference type="ARBA" id="ARBA00022792"/>
    </source>
</evidence>
<dbReference type="Pfam" id="PF02939">
    <property type="entry name" value="UcrQ"/>
    <property type="match status" value="1"/>
</dbReference>